<feature type="domain" description="CcmH/CycL/Ccl2/NrfF N-terminal" evidence="7">
    <location>
        <begin position="10"/>
        <end position="151"/>
    </location>
</feature>
<dbReference type="InterPro" id="IPR017565">
    <property type="entry name" value="For-dep_Cytc_NO2Rdtase_NrfF"/>
</dbReference>
<comment type="caution">
    <text evidence="8">The sequence shown here is derived from an EMBL/GenBank/DDBJ whole genome shotgun (WGS) entry which is preliminary data.</text>
</comment>
<dbReference type="PANTHER" id="PTHR47870">
    <property type="entry name" value="CYTOCHROME C-TYPE BIOGENESIS PROTEIN CCMH"/>
    <property type="match status" value="1"/>
</dbReference>
<evidence type="ECO:0000256" key="6">
    <source>
        <dbReference type="RuleBase" id="RU364112"/>
    </source>
</evidence>
<dbReference type="EMBL" id="JAQAHH010000006">
    <property type="protein sequence ID" value="MDP9500590.1"/>
    <property type="molecule type" value="Genomic_DNA"/>
</dbReference>
<comment type="function">
    <text evidence="6">Possible subunit of a heme lyase.</text>
</comment>
<accession>A0ABT9KFI1</accession>
<keyword evidence="8" id="KW-0456">Lyase</keyword>
<dbReference type="Gene3D" id="1.10.8.640">
    <property type="entry name" value="Cytochrome C biogenesis protein"/>
    <property type="match status" value="1"/>
</dbReference>
<dbReference type="InterPro" id="IPR038297">
    <property type="entry name" value="CcmH/CycL/NrfF/Ccl2_sf"/>
</dbReference>
<dbReference type="Pfam" id="PF03918">
    <property type="entry name" value="CcmH"/>
    <property type="match status" value="1"/>
</dbReference>
<evidence type="ECO:0000256" key="1">
    <source>
        <dbReference type="ARBA" id="ARBA00010342"/>
    </source>
</evidence>
<keyword evidence="9" id="KW-1185">Reference proteome</keyword>
<dbReference type="InterPro" id="IPR005616">
    <property type="entry name" value="CcmH/CycL/Ccl2/NrfF_N"/>
</dbReference>
<dbReference type="PANTHER" id="PTHR47870:SF2">
    <property type="entry name" value="FORMATE-DEPENDENT NITRITE REDUCTASE COMPLEX SUBUNIT NRFF"/>
    <property type="match status" value="1"/>
</dbReference>
<dbReference type="InterPro" id="IPR051263">
    <property type="entry name" value="C-type_cytochrome_biogenesis"/>
</dbReference>
<keyword evidence="6" id="KW-0472">Membrane</keyword>
<name>A0ABT9KFI1_9PAST</name>
<keyword evidence="6" id="KW-1133">Transmembrane helix</keyword>
<dbReference type="CDD" id="cd16378">
    <property type="entry name" value="CcmH_N"/>
    <property type="match status" value="1"/>
</dbReference>
<evidence type="ECO:0000313" key="8">
    <source>
        <dbReference type="EMBL" id="MDP9500590.1"/>
    </source>
</evidence>
<dbReference type="GO" id="GO:0016829">
    <property type="term" value="F:lyase activity"/>
    <property type="evidence" value="ECO:0007669"/>
    <property type="project" value="UniProtKB-KW"/>
</dbReference>
<reference evidence="8 9" key="1">
    <citation type="submission" date="2022-12" db="EMBL/GenBank/DDBJ databases">
        <title>Genome sequence of Pasteurellaceae Bisgaard Taxon 45.</title>
        <authorList>
            <person name="Foggin C."/>
            <person name="Rosen L.E."/>
            <person name="Henton M."/>
            <person name="Buys A."/>
            <person name="Floyd T."/>
            <person name="Turner A.D."/>
            <person name="Tarbin J."/>
            <person name="Lloyd A.S."/>
            <person name="Chaitezvi C."/>
            <person name="Ellis R.J."/>
            <person name="Roberts H.C."/>
            <person name="Dastjerdi A."/>
            <person name="Nunez A."/>
            <person name="Van Vliet A.H."/>
            <person name="Steinbach F."/>
        </authorList>
    </citation>
    <scope>NUCLEOTIDE SEQUENCE [LARGE SCALE GENOMIC DNA]</scope>
    <source>
        <strain evidence="8 9">VF20HR</strain>
    </source>
</reference>
<keyword evidence="5 6" id="KW-0408">Iron</keyword>
<protein>
    <recommendedName>
        <fullName evidence="6">Formate-dependent nitrite reductase complex subunit</fullName>
    </recommendedName>
</protein>
<evidence type="ECO:0000313" key="9">
    <source>
        <dbReference type="Proteomes" id="UP001224083"/>
    </source>
</evidence>
<keyword evidence="4 6" id="KW-0732">Signal</keyword>
<keyword evidence="6" id="KW-0812">Transmembrane</keyword>
<evidence type="ECO:0000256" key="3">
    <source>
        <dbReference type="ARBA" id="ARBA00022723"/>
    </source>
</evidence>
<organism evidence="8 9">
    <name type="scientific">Bisgaard Taxon 45</name>
    <dbReference type="NCBI Taxonomy" id="304289"/>
    <lineage>
        <taxon>Bacteria</taxon>
        <taxon>Pseudomonadati</taxon>
        <taxon>Pseudomonadota</taxon>
        <taxon>Gammaproteobacteria</taxon>
        <taxon>Pasteurellales</taxon>
        <taxon>Pasteurellaceae</taxon>
    </lineage>
</organism>
<dbReference type="NCBIfam" id="TIGR03147">
    <property type="entry name" value="cyt_nit_nrfF"/>
    <property type="match status" value="1"/>
</dbReference>
<keyword evidence="3 6" id="KW-0479">Metal-binding</keyword>
<feature type="signal peptide" evidence="6">
    <location>
        <begin position="1"/>
        <end position="21"/>
    </location>
</feature>
<evidence type="ECO:0000256" key="2">
    <source>
        <dbReference type="ARBA" id="ARBA00022617"/>
    </source>
</evidence>
<evidence type="ECO:0000256" key="4">
    <source>
        <dbReference type="ARBA" id="ARBA00022729"/>
    </source>
</evidence>
<comment type="similarity">
    <text evidence="1 6">Belongs to the CcmH/CycL/Ccl2/NrfF family.</text>
</comment>
<gene>
    <name evidence="8" type="primary">nrfF</name>
    <name evidence="8" type="ORF">O7M46_06425</name>
</gene>
<dbReference type="Proteomes" id="UP001224083">
    <property type="component" value="Unassembled WGS sequence"/>
</dbReference>
<proteinExistence type="inferred from homology"/>
<feature type="chain" id="PRO_5044975189" description="Formate-dependent nitrite reductase complex subunit" evidence="6">
    <location>
        <begin position="22"/>
        <end position="161"/>
    </location>
</feature>
<evidence type="ECO:0000259" key="7">
    <source>
        <dbReference type="Pfam" id="PF03918"/>
    </source>
</evidence>
<feature type="transmembrane region" description="Helical" evidence="6">
    <location>
        <begin position="106"/>
        <end position="124"/>
    </location>
</feature>
<evidence type="ECO:0000256" key="5">
    <source>
        <dbReference type="ARBA" id="ARBA00023004"/>
    </source>
</evidence>
<sequence length="161" mass="18720">MQKCGRFLLAFLLYISLFAQADMVDTYPFHTPEERVRAVELAKSLRCPQCQNQNLVESNSPIAYDLRLEVYNMVNEGKTNQQIVELMTTRFGDFVLYKPPFQWTTLFLWGAPVVLLLLAFGLMWRDTKGRSKRRAAIKLDQTQQDRLQQLLNQAEKTGNEK</sequence>
<keyword evidence="2 6" id="KW-0349">Heme</keyword>